<comment type="caution">
    <text evidence="1">The sequence shown here is derived from an EMBL/GenBank/DDBJ whole genome shotgun (WGS) entry which is preliminary data.</text>
</comment>
<accession>A0A2M8W3P0</accession>
<sequence length="95" mass="10710">MFGRAPLPPSQASYAWTDQVQQTVLNAHPVPARRAQIDMPSVRVTARVIWSTDGEETIAGTSDAYCGRLILVHTRELRLDVRSIWLDVTDVERHI</sequence>
<keyword evidence="2" id="KW-1185">Reference proteome</keyword>
<evidence type="ECO:0000313" key="2">
    <source>
        <dbReference type="Proteomes" id="UP000231586"/>
    </source>
</evidence>
<evidence type="ECO:0000313" key="1">
    <source>
        <dbReference type="EMBL" id="PJI85534.1"/>
    </source>
</evidence>
<proteinExistence type="predicted"/>
<dbReference type="EMBL" id="PGTZ01000011">
    <property type="protein sequence ID" value="PJI85534.1"/>
    <property type="molecule type" value="Genomic_DNA"/>
</dbReference>
<protein>
    <submittedName>
        <fullName evidence="1">Uncharacterized protein</fullName>
    </submittedName>
</protein>
<name>A0A2M8W3P0_9MICO</name>
<reference evidence="1 2" key="1">
    <citation type="submission" date="2017-11" db="EMBL/GenBank/DDBJ databases">
        <title>Genomic Encyclopedia of Archaeal and Bacterial Type Strains, Phase II (KMG-II): From Individual Species to Whole Genera.</title>
        <authorList>
            <person name="Goeker M."/>
        </authorList>
    </citation>
    <scope>NUCLEOTIDE SEQUENCE [LARGE SCALE GENOMIC DNA]</scope>
    <source>
        <strain evidence="1 2">DSM 22413</strain>
    </source>
</reference>
<dbReference type="AlphaFoldDB" id="A0A2M8W3P0"/>
<dbReference type="Proteomes" id="UP000231586">
    <property type="component" value="Unassembled WGS sequence"/>
</dbReference>
<dbReference type="RefSeq" id="WP_100350839.1">
    <property type="nucleotide sequence ID" value="NZ_PGTZ01000011.1"/>
</dbReference>
<organism evidence="1 2">
    <name type="scientific">Luteimicrobium subarcticum</name>
    <dbReference type="NCBI Taxonomy" id="620910"/>
    <lineage>
        <taxon>Bacteria</taxon>
        <taxon>Bacillati</taxon>
        <taxon>Actinomycetota</taxon>
        <taxon>Actinomycetes</taxon>
        <taxon>Micrococcales</taxon>
        <taxon>Luteimicrobium</taxon>
    </lineage>
</organism>
<gene>
    <name evidence="1" type="ORF">CLV34_2714</name>
</gene>
<dbReference type="OrthoDB" id="5195718at2"/>